<keyword evidence="6" id="KW-0813">Transport</keyword>
<evidence type="ECO:0000256" key="3">
    <source>
        <dbReference type="ARBA" id="ARBA00007012"/>
    </source>
</evidence>
<feature type="transmembrane region" description="Helical" evidence="18">
    <location>
        <begin position="309"/>
        <end position="329"/>
    </location>
</feature>
<evidence type="ECO:0000256" key="9">
    <source>
        <dbReference type="ARBA" id="ARBA00022792"/>
    </source>
</evidence>
<feature type="transmembrane region" description="Helical" evidence="18">
    <location>
        <begin position="168"/>
        <end position="187"/>
    </location>
</feature>
<feature type="transmembrane region" description="Helical" evidence="18">
    <location>
        <begin position="86"/>
        <end position="107"/>
    </location>
</feature>
<feature type="transmembrane region" description="Helical" evidence="18">
    <location>
        <begin position="268"/>
        <end position="297"/>
    </location>
</feature>
<evidence type="ECO:0000256" key="4">
    <source>
        <dbReference type="ARBA" id="ARBA00012944"/>
    </source>
</evidence>
<organism evidence="20">
    <name type="scientific">Staphylinidae sp. BMNH 1274207</name>
    <dbReference type="NCBI Taxonomy" id="1796558"/>
    <lineage>
        <taxon>Eukaryota</taxon>
        <taxon>Metazoa</taxon>
        <taxon>Ecdysozoa</taxon>
        <taxon>Arthropoda</taxon>
        <taxon>Hexapoda</taxon>
        <taxon>Insecta</taxon>
        <taxon>Pterygota</taxon>
        <taxon>Neoptera</taxon>
        <taxon>Endopterygota</taxon>
        <taxon>Coleoptera</taxon>
        <taxon>Polyphaga</taxon>
        <taxon>Staphyliniformia</taxon>
        <taxon>Staphylinidae</taxon>
    </lineage>
</organism>
<evidence type="ECO:0000256" key="2">
    <source>
        <dbReference type="ARBA" id="ARBA00004448"/>
    </source>
</evidence>
<proteinExistence type="inferred from homology"/>
<evidence type="ECO:0000256" key="18">
    <source>
        <dbReference type="RuleBase" id="RU003403"/>
    </source>
</evidence>
<comment type="catalytic activity">
    <reaction evidence="17 18">
        <text>a ubiquinone + NADH + 5 H(+)(in) = a ubiquinol + NAD(+) + 4 H(+)(out)</text>
        <dbReference type="Rhea" id="RHEA:29091"/>
        <dbReference type="Rhea" id="RHEA-COMP:9565"/>
        <dbReference type="Rhea" id="RHEA-COMP:9566"/>
        <dbReference type="ChEBI" id="CHEBI:15378"/>
        <dbReference type="ChEBI" id="CHEBI:16389"/>
        <dbReference type="ChEBI" id="CHEBI:17976"/>
        <dbReference type="ChEBI" id="CHEBI:57540"/>
        <dbReference type="ChEBI" id="CHEBI:57945"/>
        <dbReference type="EC" id="7.1.1.2"/>
    </reaction>
</comment>
<keyword evidence="13 18" id="KW-0520">NAD</keyword>
<evidence type="ECO:0000256" key="10">
    <source>
        <dbReference type="ARBA" id="ARBA00022967"/>
    </source>
</evidence>
<keyword evidence="14 18" id="KW-0830">Ubiquinone</keyword>
<evidence type="ECO:0000256" key="11">
    <source>
        <dbReference type="ARBA" id="ARBA00022982"/>
    </source>
</evidence>
<keyword evidence="12 18" id="KW-1133">Transmembrane helix</keyword>
<name>A0A140EGT6_9COLE</name>
<gene>
    <name evidence="20" type="primary">ND2</name>
</gene>
<comment type="subcellular location">
    <subcellularLocation>
        <location evidence="2 18">Mitochondrion inner membrane</location>
        <topology evidence="2 18">Multi-pass membrane protein</topology>
    </subcellularLocation>
</comment>
<sequence length="332" mass="39309">MKFYKILFFNTLMISIFITISSNSWMGMWFGLEINLLSIIPLMNSKNILSNEASLKYFITQAMASTIILFSIIMMSYNLFSMNYQFILMMNSALLMKLGAAPFHFWFPQVMEGLNWMNCLILMTMQKISPMIIIMYNLNYTMFFSFIIIISMIISGIMGLNQISMRKILAFSSINHIGWMIASIFYSETNWTYYFSVYSIISINIILMLKLLNIYYLKQLFNSMNSNFLLKFIYIFNFLSLGGIPPFLGFLPKWFVIENLLIMKFQFLAFFMIMFTLLTLFFYMRLSFAILIMNIQLINYKINPNYNNFMIYTLNLVSLISIMFIFILYNFI</sequence>
<keyword evidence="15 18" id="KW-0496">Mitochondrion</keyword>
<keyword evidence="8 18" id="KW-0812">Transmembrane</keyword>
<dbReference type="PANTHER" id="PTHR46552:SF1">
    <property type="entry name" value="NADH-UBIQUINONE OXIDOREDUCTASE CHAIN 2"/>
    <property type="match status" value="1"/>
</dbReference>
<feature type="transmembrane region" description="Helical" evidence="18">
    <location>
        <begin position="193"/>
        <end position="216"/>
    </location>
</feature>
<feature type="transmembrane region" description="Helical" evidence="18">
    <location>
        <begin position="142"/>
        <end position="161"/>
    </location>
</feature>
<evidence type="ECO:0000256" key="5">
    <source>
        <dbReference type="ARBA" id="ARBA00021008"/>
    </source>
</evidence>
<evidence type="ECO:0000256" key="1">
    <source>
        <dbReference type="ARBA" id="ARBA00003257"/>
    </source>
</evidence>
<dbReference type="GO" id="GO:0008137">
    <property type="term" value="F:NADH dehydrogenase (ubiquinone) activity"/>
    <property type="evidence" value="ECO:0007669"/>
    <property type="project" value="UniProtKB-EC"/>
</dbReference>
<evidence type="ECO:0000256" key="13">
    <source>
        <dbReference type="ARBA" id="ARBA00023027"/>
    </source>
</evidence>
<keyword evidence="11 18" id="KW-0249">Electron transport</keyword>
<feature type="transmembrane region" description="Helical" evidence="18">
    <location>
        <begin position="12"/>
        <end position="36"/>
    </location>
</feature>
<evidence type="ECO:0000256" key="14">
    <source>
        <dbReference type="ARBA" id="ARBA00023075"/>
    </source>
</evidence>
<dbReference type="Pfam" id="PF00361">
    <property type="entry name" value="Proton_antipo_M"/>
    <property type="match status" value="1"/>
</dbReference>
<evidence type="ECO:0000256" key="15">
    <source>
        <dbReference type="ARBA" id="ARBA00023128"/>
    </source>
</evidence>
<comment type="similarity">
    <text evidence="3 18">Belongs to the complex I subunit 2 family.</text>
</comment>
<keyword evidence="7 18" id="KW-0679">Respiratory chain</keyword>
<keyword evidence="9 18" id="KW-0999">Mitochondrion inner membrane</keyword>
<evidence type="ECO:0000259" key="19">
    <source>
        <dbReference type="Pfam" id="PF00361"/>
    </source>
</evidence>
<keyword evidence="10 18" id="KW-1278">Translocase</keyword>
<dbReference type="GO" id="GO:0005743">
    <property type="term" value="C:mitochondrial inner membrane"/>
    <property type="evidence" value="ECO:0007669"/>
    <property type="project" value="UniProtKB-SubCell"/>
</dbReference>
<comment type="function">
    <text evidence="1">Core subunit of the mitochondrial membrane respiratory chain NADH dehydrogenase (Complex I) that is believed to belong to the minimal assembly required for catalysis. Complex I functions in the transfer of electrons from NADH to the respiratory chain. The immediate electron acceptor for the enzyme is believed to be ubiquinone.</text>
</comment>
<dbReference type="AlphaFoldDB" id="A0A140EGT6"/>
<dbReference type="PANTHER" id="PTHR46552">
    <property type="entry name" value="NADH-UBIQUINONE OXIDOREDUCTASE CHAIN 2"/>
    <property type="match status" value="1"/>
</dbReference>
<feature type="domain" description="NADH:quinone oxidoreductase/Mrp antiporter transmembrane" evidence="19">
    <location>
        <begin position="22"/>
        <end position="279"/>
    </location>
</feature>
<keyword evidence="16 18" id="KW-0472">Membrane</keyword>
<accession>A0A140EGT6</accession>
<evidence type="ECO:0000256" key="8">
    <source>
        <dbReference type="ARBA" id="ARBA00022692"/>
    </source>
</evidence>
<dbReference type="InterPro" id="IPR001750">
    <property type="entry name" value="ND/Mrp_TM"/>
</dbReference>
<evidence type="ECO:0000256" key="7">
    <source>
        <dbReference type="ARBA" id="ARBA00022660"/>
    </source>
</evidence>
<dbReference type="EMBL" id="KT696181">
    <property type="protein sequence ID" value="AML25907.1"/>
    <property type="molecule type" value="Genomic_DNA"/>
</dbReference>
<feature type="transmembrane region" description="Helical" evidence="18">
    <location>
        <begin position="57"/>
        <end position="80"/>
    </location>
</feature>
<dbReference type="InterPro" id="IPR003917">
    <property type="entry name" value="NADH_UbQ_OxRdtase_chain2"/>
</dbReference>
<evidence type="ECO:0000256" key="6">
    <source>
        <dbReference type="ARBA" id="ARBA00022448"/>
    </source>
</evidence>
<dbReference type="PRINTS" id="PR01436">
    <property type="entry name" value="NADHDHGNASE2"/>
</dbReference>
<evidence type="ECO:0000256" key="16">
    <source>
        <dbReference type="ARBA" id="ARBA00023136"/>
    </source>
</evidence>
<evidence type="ECO:0000313" key="20">
    <source>
        <dbReference type="EMBL" id="AML25907.1"/>
    </source>
</evidence>
<geneLocation type="mitochondrion" evidence="20"/>
<reference evidence="20" key="1">
    <citation type="submission" date="2015-09" db="EMBL/GenBank/DDBJ databases">
        <title>Capturing the unknown biodiversity of arthropods in tropical forests using metagenomics.</title>
        <authorList>
            <person name="Andujar C."/>
            <person name="Creedy T.J."/>
            <person name="Garner B."/>
            <person name="Canty R."/>
            <person name="Warner H.B."/>
            <person name="Lipecki J."/>
            <person name="Crampton-Platt A."/>
            <person name="Gabrielli M."/>
            <person name="Croydon-Veleslavov I.A."/>
            <person name="Lim J.L."/>
            <person name="Linard B."/>
            <person name="Vogler A."/>
        </authorList>
    </citation>
    <scope>NUCLEOTIDE SEQUENCE</scope>
</reference>
<comment type="function">
    <text evidence="18">Core subunit of the mitochondrial membrane respiratory chain NADH dehydrogenase (Complex I) which catalyzes electron transfer from NADH through the respiratory chain, using ubiquinone as an electron acceptor. Essential for the catalytic activity and assembly of complex I.</text>
</comment>
<feature type="transmembrane region" description="Helical" evidence="18">
    <location>
        <begin position="228"/>
        <end position="248"/>
    </location>
</feature>
<dbReference type="InterPro" id="IPR050175">
    <property type="entry name" value="Complex_I_Subunit_2"/>
</dbReference>
<evidence type="ECO:0000256" key="17">
    <source>
        <dbReference type="ARBA" id="ARBA00049551"/>
    </source>
</evidence>
<protein>
    <recommendedName>
        <fullName evidence="5 18">NADH-ubiquinone oxidoreductase chain 2</fullName>
        <ecNumber evidence="4 18">7.1.1.2</ecNumber>
    </recommendedName>
</protein>
<dbReference type="EC" id="7.1.1.2" evidence="4 18"/>
<evidence type="ECO:0000256" key="12">
    <source>
        <dbReference type="ARBA" id="ARBA00022989"/>
    </source>
</evidence>
<dbReference type="GO" id="GO:0006120">
    <property type="term" value="P:mitochondrial electron transport, NADH to ubiquinone"/>
    <property type="evidence" value="ECO:0007669"/>
    <property type="project" value="InterPro"/>
</dbReference>